<evidence type="ECO:0000313" key="1">
    <source>
        <dbReference type="EMBL" id="MCB5445917.1"/>
    </source>
</evidence>
<evidence type="ECO:0000313" key="2">
    <source>
        <dbReference type="Proteomes" id="UP001299409"/>
    </source>
</evidence>
<protein>
    <submittedName>
        <fullName evidence="1">Uncharacterized protein</fullName>
    </submittedName>
</protein>
<accession>A0ABS8CWU0</accession>
<proteinExistence type="predicted"/>
<comment type="caution">
    <text evidence="1">The sequence shown here is derived from an EMBL/GenBank/DDBJ whole genome shotgun (WGS) entry which is preliminary data.</text>
</comment>
<dbReference type="InterPro" id="IPR045920">
    <property type="entry name" value="DUF6339"/>
</dbReference>
<sequence>MKLNYVTDNALAELKVNAKSNIDYYKKGNKEWFNKYFEDNNGLKEELFPGNTIELVCEGEYIDTDFENIKRMYGGLKDIISPKIAIDERLWVGLAHSTYWDYVQYRQKEQIASKKGKIETSFFFTYGPRRSAYVNCLSRLWWAGYLFYDDECENNPWHLVRALVGTDFASAMLLLSSSGFIANKNIALGLMESIKKLRNKGIKIKRRHWVESTKYLNNIGAMMILDELERSEITQIIDDLFIKLKLNQPDKKDEKLAVSMNS</sequence>
<name>A0ABS8CWU0_9FIRM</name>
<dbReference type="Pfam" id="PF19866">
    <property type="entry name" value="DUF6339"/>
    <property type="match status" value="1"/>
</dbReference>
<organism evidence="1 2">
    <name type="scientific">Intestinibacter bartlettii</name>
    <dbReference type="NCBI Taxonomy" id="261299"/>
    <lineage>
        <taxon>Bacteria</taxon>
        <taxon>Bacillati</taxon>
        <taxon>Bacillota</taxon>
        <taxon>Clostridia</taxon>
        <taxon>Peptostreptococcales</taxon>
        <taxon>Peptostreptococcaceae</taxon>
        <taxon>Intestinibacter</taxon>
    </lineage>
</organism>
<keyword evidence="2" id="KW-1185">Reference proteome</keyword>
<dbReference type="RefSeq" id="WP_138342861.1">
    <property type="nucleotide sequence ID" value="NZ_BAABXU010000001.1"/>
</dbReference>
<gene>
    <name evidence="1" type="ORF">LIP50_06825</name>
</gene>
<reference evidence="1 2" key="1">
    <citation type="submission" date="2021-10" db="EMBL/GenBank/DDBJ databases">
        <title>Collection of gut derived symbiotic bacterial strains cultured from healthy donors.</title>
        <authorList>
            <person name="Lin H."/>
            <person name="Littmann E."/>
            <person name="Claire K."/>
            <person name="Pamer E."/>
        </authorList>
    </citation>
    <scope>NUCLEOTIDE SEQUENCE [LARGE SCALE GENOMIC DNA]</scope>
    <source>
        <strain evidence="1 2">MSK.17.68</strain>
    </source>
</reference>
<dbReference type="EMBL" id="JAJBMB010000005">
    <property type="protein sequence ID" value="MCB5445917.1"/>
    <property type="molecule type" value="Genomic_DNA"/>
</dbReference>
<dbReference type="Proteomes" id="UP001299409">
    <property type="component" value="Unassembled WGS sequence"/>
</dbReference>